<accession>A0ABS9V3H7</accession>
<dbReference type="EMBL" id="JAKZGP010000052">
    <property type="protein sequence ID" value="MCH7410958.1"/>
    <property type="molecule type" value="Genomic_DNA"/>
</dbReference>
<evidence type="ECO:0000313" key="2">
    <source>
        <dbReference type="Proteomes" id="UP001165489"/>
    </source>
</evidence>
<sequence length="59" mass="6941">MLKSNQIYIWDTQTENQKNYKTLFFRILSKNGTDDCRSQEERLIAAGIRLGQVLEEIYG</sequence>
<name>A0ABS9V3H7_9BACT</name>
<dbReference type="RefSeq" id="WP_241349313.1">
    <property type="nucleotide sequence ID" value="NZ_JAKZGP010000052.1"/>
</dbReference>
<reference evidence="1" key="1">
    <citation type="submission" date="2022-03" db="EMBL/GenBank/DDBJ databases">
        <title>De novo assembled genomes of Belliella spp. (Cyclobacteriaceae) strains.</title>
        <authorList>
            <person name="Szabo A."/>
            <person name="Korponai K."/>
            <person name="Felfoldi T."/>
        </authorList>
    </citation>
    <scope>NUCLEOTIDE SEQUENCE</scope>
    <source>
        <strain evidence="1">DSM 111904</strain>
    </source>
</reference>
<gene>
    <name evidence="1" type="ORF">MM239_16230</name>
</gene>
<proteinExistence type="predicted"/>
<organism evidence="1 2">
    <name type="scientific">Belliella filtrata</name>
    <dbReference type="NCBI Taxonomy" id="2923435"/>
    <lineage>
        <taxon>Bacteria</taxon>
        <taxon>Pseudomonadati</taxon>
        <taxon>Bacteroidota</taxon>
        <taxon>Cytophagia</taxon>
        <taxon>Cytophagales</taxon>
        <taxon>Cyclobacteriaceae</taxon>
        <taxon>Belliella</taxon>
    </lineage>
</organism>
<protein>
    <submittedName>
        <fullName evidence="1">Uncharacterized protein</fullName>
    </submittedName>
</protein>
<keyword evidence="2" id="KW-1185">Reference proteome</keyword>
<comment type="caution">
    <text evidence="1">The sequence shown here is derived from an EMBL/GenBank/DDBJ whole genome shotgun (WGS) entry which is preliminary data.</text>
</comment>
<evidence type="ECO:0000313" key="1">
    <source>
        <dbReference type="EMBL" id="MCH7410958.1"/>
    </source>
</evidence>
<dbReference type="Proteomes" id="UP001165489">
    <property type="component" value="Unassembled WGS sequence"/>
</dbReference>